<dbReference type="AlphaFoldDB" id="A0A2G5P415"/>
<dbReference type="SUPFAM" id="SSF53098">
    <property type="entry name" value="Ribonuclease H-like"/>
    <property type="match status" value="1"/>
</dbReference>
<dbReference type="STRING" id="85968.GCA_900073015_01287"/>
<dbReference type="PROSITE" id="PS50994">
    <property type="entry name" value="INTEGRASE"/>
    <property type="match status" value="1"/>
</dbReference>
<dbReference type="PANTHER" id="PTHR46889:SF4">
    <property type="entry name" value="TRANSPOSASE INSO FOR INSERTION SEQUENCE ELEMENT IS911B-RELATED"/>
    <property type="match status" value="1"/>
</dbReference>
<keyword evidence="1" id="KW-0175">Coiled coil</keyword>
<comment type="caution">
    <text evidence="4">The sequence shown here is derived from an EMBL/GenBank/DDBJ whole genome shotgun (WGS) entry which is preliminary data.</text>
</comment>
<protein>
    <submittedName>
        <fullName evidence="4">IS3 family transposase</fullName>
    </submittedName>
</protein>
<reference evidence="4 5" key="1">
    <citation type="journal article" date="2017" name="Infect. Genet. Evol.">
        <title>The new phylogeny of the genus Mycobacterium: The old and the news.</title>
        <authorList>
            <person name="Tortoli E."/>
            <person name="Fedrizzi T."/>
            <person name="Meehan C.J."/>
            <person name="Trovato A."/>
            <person name="Grottola A."/>
            <person name="Giacobazzi E."/>
            <person name="Serpini G.F."/>
            <person name="Tagliazucchi S."/>
            <person name="Fabio A."/>
            <person name="Bettua C."/>
            <person name="Bertorelli R."/>
            <person name="Frascaro F."/>
            <person name="De Sanctis V."/>
            <person name="Pecorari M."/>
            <person name="Jousson O."/>
            <person name="Segata N."/>
            <person name="Cirillo D.M."/>
        </authorList>
    </citation>
    <scope>NUCLEOTIDE SEQUENCE [LARGE SCALE GENOMIC DNA]</scope>
    <source>
        <strain evidence="4 5">CIP1034565</strain>
    </source>
</reference>
<dbReference type="GO" id="GO:0003676">
    <property type="term" value="F:nucleic acid binding"/>
    <property type="evidence" value="ECO:0007669"/>
    <property type="project" value="InterPro"/>
</dbReference>
<dbReference type="InterPro" id="IPR048020">
    <property type="entry name" value="Transpos_IS3"/>
</dbReference>
<dbReference type="PANTHER" id="PTHR46889">
    <property type="entry name" value="TRANSPOSASE INSF FOR INSERTION SEQUENCE IS3B-RELATED"/>
    <property type="match status" value="1"/>
</dbReference>
<evidence type="ECO:0000313" key="5">
    <source>
        <dbReference type="Proteomes" id="UP000230551"/>
    </source>
</evidence>
<gene>
    <name evidence="4" type="ORF">CQY22_018515</name>
</gene>
<dbReference type="NCBIfam" id="NF033516">
    <property type="entry name" value="transpos_IS3"/>
    <property type="match status" value="1"/>
</dbReference>
<name>A0A2G5P415_9MYCO</name>
<dbReference type="GO" id="GO:0015074">
    <property type="term" value="P:DNA integration"/>
    <property type="evidence" value="ECO:0007669"/>
    <property type="project" value="InterPro"/>
</dbReference>
<proteinExistence type="predicted"/>
<evidence type="ECO:0000256" key="1">
    <source>
        <dbReference type="SAM" id="Coils"/>
    </source>
</evidence>
<accession>A0A2G5P415</accession>
<dbReference type="OrthoDB" id="52928at2"/>
<dbReference type="Pfam" id="PF00665">
    <property type="entry name" value="rve"/>
    <property type="match status" value="1"/>
</dbReference>
<sequence>MDSTHPRSDGPQRRRTFSPADKLAHLVAYEQACETNDGGAYLRREGLYSSLISEWRKQRDAGVLEGKPAGAKVGRLTAEQAEIARLKRELDKTTKRLATTEAALDIMGKAHALLESLSESGGAADQADQALMDTWTALRGLHVTTRAAAVLTGMHRSTALRRAAPAPAGPARAPAAPVNKLSAAECARVVEVLNSARFVDAAPIQVWATLLDEDTYLCSVSTMYRLLNENKQVKERRRLARHRKAVCPELVATAPRQVYSWDITKLRGPAKGLYYDAYVMIDIYSRYIVGVHVHARECGVLAKEMMEQIFGTYGIPHVVHADRGTSMTSNTVAGLLCDLGVTRSHSRPKVSNDNPYSESWFKTLKYAPTFPDRFESIHHARDFMDEFVDWYNHEHRHSGIGLHTPADVFYGLAAEKDTQRRIVLAEARARHRHRFSQDRAPKIIDLPETAAINPPKPAEPEDQTTAA</sequence>
<keyword evidence="5" id="KW-1185">Reference proteome</keyword>
<dbReference type="InterPro" id="IPR012337">
    <property type="entry name" value="RNaseH-like_sf"/>
</dbReference>
<organism evidence="4 5">
    <name type="scientific">Mycolicibacterium brumae</name>
    <dbReference type="NCBI Taxonomy" id="85968"/>
    <lineage>
        <taxon>Bacteria</taxon>
        <taxon>Bacillati</taxon>
        <taxon>Actinomycetota</taxon>
        <taxon>Actinomycetes</taxon>
        <taxon>Mycobacteriales</taxon>
        <taxon>Mycobacteriaceae</taxon>
        <taxon>Mycolicibacterium</taxon>
    </lineage>
</organism>
<feature type="domain" description="Integrase catalytic" evidence="3">
    <location>
        <begin position="251"/>
        <end position="413"/>
    </location>
</feature>
<evidence type="ECO:0000313" key="4">
    <source>
        <dbReference type="EMBL" id="PIB73046.1"/>
    </source>
</evidence>
<dbReference type="InterPro" id="IPR001584">
    <property type="entry name" value="Integrase_cat-core"/>
</dbReference>
<dbReference type="EMBL" id="PDCN02000059">
    <property type="protein sequence ID" value="PIB73046.1"/>
    <property type="molecule type" value="Genomic_DNA"/>
</dbReference>
<dbReference type="RefSeq" id="WP_090587900.1">
    <property type="nucleotide sequence ID" value="NZ_CP104302.1"/>
</dbReference>
<dbReference type="Proteomes" id="UP000230551">
    <property type="component" value="Unassembled WGS sequence"/>
</dbReference>
<feature type="region of interest" description="Disordered" evidence="2">
    <location>
        <begin position="434"/>
        <end position="467"/>
    </location>
</feature>
<dbReference type="InterPro" id="IPR036397">
    <property type="entry name" value="RNaseH_sf"/>
</dbReference>
<evidence type="ECO:0000256" key="2">
    <source>
        <dbReference type="SAM" id="MobiDB-lite"/>
    </source>
</evidence>
<feature type="coiled-coil region" evidence="1">
    <location>
        <begin position="76"/>
        <end position="103"/>
    </location>
</feature>
<dbReference type="InterPro" id="IPR050900">
    <property type="entry name" value="Transposase_IS3/IS150/IS904"/>
</dbReference>
<dbReference type="Gene3D" id="3.30.420.10">
    <property type="entry name" value="Ribonuclease H-like superfamily/Ribonuclease H"/>
    <property type="match status" value="1"/>
</dbReference>
<evidence type="ECO:0000259" key="3">
    <source>
        <dbReference type="PROSITE" id="PS50994"/>
    </source>
</evidence>